<protein>
    <submittedName>
        <fullName evidence="4">Succinate-semialdehyde dehydrogenase/glutarate-semialdehyde dehydrogenase</fullName>
    </submittedName>
</protein>
<evidence type="ECO:0000313" key="5">
    <source>
        <dbReference type="Proteomes" id="UP000219412"/>
    </source>
</evidence>
<dbReference type="GO" id="GO:0009450">
    <property type="term" value="P:gamma-aminobutyric acid catabolic process"/>
    <property type="evidence" value="ECO:0007669"/>
    <property type="project" value="TreeGrafter"/>
</dbReference>
<dbReference type="GO" id="GO:0004777">
    <property type="term" value="F:succinate-semialdehyde dehydrogenase (NAD+) activity"/>
    <property type="evidence" value="ECO:0007669"/>
    <property type="project" value="TreeGrafter"/>
</dbReference>
<evidence type="ECO:0000259" key="3">
    <source>
        <dbReference type="Pfam" id="PF00171"/>
    </source>
</evidence>
<dbReference type="InterPro" id="IPR016161">
    <property type="entry name" value="Ald_DH/histidinol_DH"/>
</dbReference>
<dbReference type="OrthoDB" id="9762913at2"/>
<comment type="similarity">
    <text evidence="1">Belongs to the aldehyde dehydrogenase family.</text>
</comment>
<dbReference type="Gene3D" id="3.40.309.10">
    <property type="entry name" value="Aldehyde Dehydrogenase, Chain A, domain 2"/>
    <property type="match status" value="1"/>
</dbReference>
<sequence>MSAKNTKVLRNYIDGDFKDITGTNTRVIKSPVDGEALYEAIDASKEDIDDAVTAAKNAQVMWADMTAWERADICHQIADAILEDKEILAEKLTKEQGKPLHSEALPGLEETAENFRIAAEDIKRQETAIIPSMDKNKRILTFRKPHGVYACIIPWNFPTLMLSEFMGPAIAAGNTVVFKPSEYTPGILEALAEVFDKTDLPKGVFNLVYGAGEVGQQLVEHPNVDAIGFIGSHVTADKIVRSAGLKPSILEASGNGPTIVCEDADLKKAAKGAVEAGFYCAGQVCCSTERVIVHEKVHEEFVSHVMEETKKWRLGDPLSEDTTVGPMNNESTANKMEEHVKDAVEKGAKVLAGGKRDTSRPTNLYFEPTVLDNVGLDTLVNKHETFGPIVPIITVKNDEEAIEVANDSYLGLQSAVYTNNSARAFKFINSIRTGNTLINEHSNYWEPHVPFGAATGTSTGWGRIGGRYTMLDMTQLQTIVWDFGE</sequence>
<keyword evidence="5" id="KW-1185">Reference proteome</keyword>
<dbReference type="InterPro" id="IPR016163">
    <property type="entry name" value="Ald_DH_C"/>
</dbReference>
<dbReference type="InterPro" id="IPR015590">
    <property type="entry name" value="Aldehyde_DH_dom"/>
</dbReference>
<reference evidence="5" key="1">
    <citation type="submission" date="2017-08" db="EMBL/GenBank/DDBJ databases">
        <authorList>
            <person name="Varghese N."/>
            <person name="Submissions S."/>
        </authorList>
    </citation>
    <scope>NUCLEOTIDE SEQUENCE [LARGE SCALE GENOMIC DNA]</scope>
    <source>
        <strain evidence="5">DSM 23173</strain>
    </source>
</reference>
<dbReference type="PANTHER" id="PTHR43353">
    <property type="entry name" value="SUCCINATE-SEMIALDEHYDE DEHYDROGENASE, MITOCHONDRIAL"/>
    <property type="match status" value="1"/>
</dbReference>
<dbReference type="InterPro" id="IPR016162">
    <property type="entry name" value="Ald_DH_N"/>
</dbReference>
<dbReference type="EMBL" id="OBQF01000005">
    <property type="protein sequence ID" value="SOC43764.1"/>
    <property type="molecule type" value="Genomic_DNA"/>
</dbReference>
<keyword evidence="2" id="KW-0560">Oxidoreductase</keyword>
<name>A0A285UPF9_9STAP</name>
<accession>A0A285UPF9</accession>
<dbReference type="AlphaFoldDB" id="A0A285UPF9"/>
<dbReference type="Proteomes" id="UP000219412">
    <property type="component" value="Unassembled WGS sequence"/>
</dbReference>
<dbReference type="FunFam" id="3.40.309.10:FF:000009">
    <property type="entry name" value="Aldehyde dehydrogenase A"/>
    <property type="match status" value="1"/>
</dbReference>
<gene>
    <name evidence="4" type="ORF">SAMN05878391_2100</name>
</gene>
<evidence type="ECO:0000313" key="4">
    <source>
        <dbReference type="EMBL" id="SOC43764.1"/>
    </source>
</evidence>
<dbReference type="PANTHER" id="PTHR43353:SF6">
    <property type="entry name" value="CYTOPLASMIC ALDEHYDE DEHYDROGENASE (EUROFUNG)"/>
    <property type="match status" value="1"/>
</dbReference>
<organism evidence="4 5">
    <name type="scientific">Salinicoccus kekensis</name>
    <dbReference type="NCBI Taxonomy" id="714307"/>
    <lineage>
        <taxon>Bacteria</taxon>
        <taxon>Bacillati</taxon>
        <taxon>Bacillota</taxon>
        <taxon>Bacilli</taxon>
        <taxon>Bacillales</taxon>
        <taxon>Staphylococcaceae</taxon>
        <taxon>Salinicoccus</taxon>
    </lineage>
</organism>
<dbReference type="RefSeq" id="WP_097041838.1">
    <property type="nucleotide sequence ID" value="NZ_OBQF01000005.1"/>
</dbReference>
<dbReference type="Gene3D" id="3.40.605.10">
    <property type="entry name" value="Aldehyde Dehydrogenase, Chain A, domain 1"/>
    <property type="match status" value="1"/>
</dbReference>
<dbReference type="Pfam" id="PF00171">
    <property type="entry name" value="Aldedh"/>
    <property type="match status" value="1"/>
</dbReference>
<dbReference type="SUPFAM" id="SSF53720">
    <property type="entry name" value="ALDH-like"/>
    <property type="match status" value="1"/>
</dbReference>
<dbReference type="InterPro" id="IPR050740">
    <property type="entry name" value="Aldehyde_DH_Superfamily"/>
</dbReference>
<proteinExistence type="inferred from homology"/>
<feature type="domain" description="Aldehyde dehydrogenase" evidence="3">
    <location>
        <begin position="27"/>
        <end position="479"/>
    </location>
</feature>
<evidence type="ECO:0000256" key="2">
    <source>
        <dbReference type="ARBA" id="ARBA00023002"/>
    </source>
</evidence>
<evidence type="ECO:0000256" key="1">
    <source>
        <dbReference type="ARBA" id="ARBA00009986"/>
    </source>
</evidence>